<evidence type="ECO:0000256" key="1">
    <source>
        <dbReference type="ARBA" id="ARBA00004651"/>
    </source>
</evidence>
<evidence type="ECO:0000256" key="2">
    <source>
        <dbReference type="ARBA" id="ARBA00010323"/>
    </source>
</evidence>
<dbReference type="Proteomes" id="UP000236641">
    <property type="component" value="Unassembled WGS sequence"/>
</dbReference>
<dbReference type="EMBL" id="POWF01000011">
    <property type="protein sequence ID" value="PNQ72099.1"/>
    <property type="molecule type" value="Genomic_DNA"/>
</dbReference>
<keyword evidence="5 8" id="KW-1133">Transmembrane helix</keyword>
<accession>A0A2K1DVV7</accession>
<dbReference type="InterPro" id="IPR028362">
    <property type="entry name" value="AlgI"/>
</dbReference>
<feature type="transmembrane region" description="Helical" evidence="8">
    <location>
        <begin position="51"/>
        <end position="67"/>
    </location>
</feature>
<evidence type="ECO:0000313" key="10">
    <source>
        <dbReference type="Proteomes" id="UP000236641"/>
    </source>
</evidence>
<dbReference type="Pfam" id="PF03062">
    <property type="entry name" value="MBOAT"/>
    <property type="match status" value="1"/>
</dbReference>
<comment type="similarity">
    <text evidence="2 7">Belongs to the membrane-bound acyltransferase family.</text>
</comment>
<feature type="transmembrane region" description="Helical" evidence="8">
    <location>
        <begin position="152"/>
        <end position="171"/>
    </location>
</feature>
<evidence type="ECO:0000256" key="4">
    <source>
        <dbReference type="ARBA" id="ARBA00022692"/>
    </source>
</evidence>
<feature type="transmembrane region" description="Helical" evidence="8">
    <location>
        <begin position="360"/>
        <end position="382"/>
    </location>
</feature>
<evidence type="ECO:0000256" key="6">
    <source>
        <dbReference type="ARBA" id="ARBA00023136"/>
    </source>
</evidence>
<keyword evidence="4 8" id="KW-0812">Transmembrane</keyword>
<sequence>MLFNSIVFAIFLPIVFVLYWFVFRNSLKLQNLLIVLASYVFYGWWDWRFLALILFSTLVDFFVAQELQKTAIKRHQKGLLAISLLCNLGLLGFFKYYNFFISSWIDAWDLVGVRMDLQTLQIILPVGISFYTFQTLSYTIDVYRQKLEPTHDFIQFSAFVSFFPQLVAGPIERASNLLPQFKKPRIFNSDFAVSGFYLIIWGLFKKVVVADNCAFFVNQIFDGTHSYSSLELFFGAVLFGFQIYGDFSGYSDIAIGVARLFGFRLMVNFSFPYFSRDISEFWRRWHISLSTWFRDYVYIPLGGSHGSRWLQIRNVFIVFLVSGFWHGANWTFIVWGGIHALLFLPLLLAKVNRAYVGETVISLVQVPRILLTFILVSFAWIYFRADTLAIAHTFILKIFSFKDVTLTLFYATSKSQLFSFIICMSIFIMLFFEFLAIQKNRKEVQLTTYSAIFISLLIMLMGVFKNPSDFIYFQF</sequence>
<keyword evidence="7 9" id="KW-0808">Transferase</keyword>
<feature type="transmembrane region" description="Helical" evidence="8">
    <location>
        <begin position="315"/>
        <end position="348"/>
    </location>
</feature>
<keyword evidence="7 9" id="KW-0012">Acyltransferase</keyword>
<feature type="transmembrane region" description="Helical" evidence="8">
    <location>
        <begin position="229"/>
        <end position="247"/>
    </location>
</feature>
<feature type="transmembrane region" description="Helical" evidence="8">
    <location>
        <begin position="6"/>
        <end position="22"/>
    </location>
</feature>
<keyword evidence="6 7" id="KW-0472">Membrane</keyword>
<dbReference type="PIRSF" id="PIRSF016636">
    <property type="entry name" value="AlgI_DltB"/>
    <property type="match status" value="1"/>
</dbReference>
<feature type="transmembrane region" description="Helical" evidence="8">
    <location>
        <begin position="253"/>
        <end position="274"/>
    </location>
</feature>
<dbReference type="PANTHER" id="PTHR13285">
    <property type="entry name" value="ACYLTRANSFERASE"/>
    <property type="match status" value="1"/>
</dbReference>
<comment type="caution">
    <text evidence="9">The sequence shown here is derived from an EMBL/GenBank/DDBJ whole genome shotgun (WGS) entry which is preliminary data.</text>
</comment>
<gene>
    <name evidence="9" type="ORF">C1T31_13415</name>
</gene>
<evidence type="ECO:0000256" key="3">
    <source>
        <dbReference type="ARBA" id="ARBA00022475"/>
    </source>
</evidence>
<dbReference type="PIRSF" id="PIRSF500217">
    <property type="entry name" value="AlgI"/>
    <property type="match status" value="1"/>
</dbReference>
<keyword evidence="10" id="KW-1185">Reference proteome</keyword>
<keyword evidence="3 7" id="KW-1003">Cell membrane</keyword>
<comment type="subcellular location">
    <subcellularLocation>
        <location evidence="1">Cell membrane</location>
        <topology evidence="1">Multi-pass membrane protein</topology>
    </subcellularLocation>
</comment>
<dbReference type="OrthoDB" id="9805788at2"/>
<reference evidence="9 10" key="1">
    <citation type="submission" date="2018-01" db="EMBL/GenBank/DDBJ databases">
        <title>The draft genome of Hanstruepera neustonica JCM19743.</title>
        <authorList>
            <person name="He R.-H."/>
            <person name="Du Z.-J."/>
        </authorList>
    </citation>
    <scope>NUCLEOTIDE SEQUENCE [LARGE SCALE GENOMIC DNA]</scope>
    <source>
        <strain evidence="9 10">JCM19743</strain>
    </source>
</reference>
<dbReference type="GO" id="GO:0042121">
    <property type="term" value="P:alginic acid biosynthetic process"/>
    <property type="evidence" value="ECO:0007669"/>
    <property type="project" value="InterPro"/>
</dbReference>
<feature type="transmembrane region" description="Helical" evidence="8">
    <location>
        <begin position="79"/>
        <end position="99"/>
    </location>
</feature>
<feature type="transmembrane region" description="Helical" evidence="8">
    <location>
        <begin position="191"/>
        <end position="217"/>
    </location>
</feature>
<evidence type="ECO:0000256" key="5">
    <source>
        <dbReference type="ARBA" id="ARBA00022989"/>
    </source>
</evidence>
<evidence type="ECO:0000256" key="7">
    <source>
        <dbReference type="PIRNR" id="PIRNR016636"/>
    </source>
</evidence>
<feature type="transmembrane region" description="Helical" evidence="8">
    <location>
        <begin position="446"/>
        <end position="464"/>
    </location>
</feature>
<dbReference type="InterPro" id="IPR004299">
    <property type="entry name" value="MBOAT_fam"/>
</dbReference>
<dbReference type="PANTHER" id="PTHR13285:SF18">
    <property type="entry name" value="PROTEIN-CYSTEINE N-PALMITOYLTRANSFERASE RASP"/>
    <property type="match status" value="1"/>
</dbReference>
<evidence type="ECO:0000313" key="9">
    <source>
        <dbReference type="EMBL" id="PNQ72099.1"/>
    </source>
</evidence>
<dbReference type="GO" id="GO:0016746">
    <property type="term" value="F:acyltransferase activity"/>
    <property type="evidence" value="ECO:0007669"/>
    <property type="project" value="UniProtKB-KW"/>
</dbReference>
<organism evidence="9 10">
    <name type="scientific">Hanstruepera neustonica</name>
    <dbReference type="NCBI Taxonomy" id="1445657"/>
    <lineage>
        <taxon>Bacteria</taxon>
        <taxon>Pseudomonadati</taxon>
        <taxon>Bacteroidota</taxon>
        <taxon>Flavobacteriia</taxon>
        <taxon>Flavobacteriales</taxon>
        <taxon>Flavobacteriaceae</taxon>
        <taxon>Hanstruepera</taxon>
    </lineage>
</organism>
<dbReference type="InterPro" id="IPR051085">
    <property type="entry name" value="MB_O-acyltransferase"/>
</dbReference>
<feature type="transmembrane region" description="Helical" evidence="8">
    <location>
        <begin position="119"/>
        <end position="140"/>
    </location>
</feature>
<proteinExistence type="inferred from homology"/>
<protein>
    <submittedName>
        <fullName evidence="9">Membrane-bound O-acyltransferase family protein</fullName>
    </submittedName>
</protein>
<dbReference type="InterPro" id="IPR024194">
    <property type="entry name" value="Ac/AlaTfrase_AlgI/DltB"/>
</dbReference>
<evidence type="ECO:0000256" key="8">
    <source>
        <dbReference type="SAM" id="Phobius"/>
    </source>
</evidence>
<feature type="transmembrane region" description="Helical" evidence="8">
    <location>
        <begin position="417"/>
        <end position="437"/>
    </location>
</feature>
<dbReference type="AlphaFoldDB" id="A0A2K1DVV7"/>
<feature type="transmembrane region" description="Helical" evidence="8">
    <location>
        <begin position="394"/>
        <end position="411"/>
    </location>
</feature>
<name>A0A2K1DVV7_9FLAO</name>
<dbReference type="GO" id="GO:0005886">
    <property type="term" value="C:plasma membrane"/>
    <property type="evidence" value="ECO:0007669"/>
    <property type="project" value="UniProtKB-SubCell"/>
</dbReference>